<comment type="caution">
    <text evidence="9">The sequence shown here is derived from an EMBL/GenBank/DDBJ whole genome shotgun (WGS) entry which is preliminary data.</text>
</comment>
<dbReference type="PANTHER" id="PTHR30193">
    <property type="entry name" value="ABC TRANSPORTER PERMEASE PROTEIN"/>
    <property type="match status" value="1"/>
</dbReference>
<dbReference type="InterPro" id="IPR051393">
    <property type="entry name" value="ABC_transporter_permease"/>
</dbReference>
<feature type="transmembrane region" description="Helical" evidence="7">
    <location>
        <begin position="27"/>
        <end position="48"/>
    </location>
</feature>
<sequence>MADMTQGAGARPRKPGLLRKLWRVRHAYFFLLPIFAVLATFKYGPLVVAVQKSFFDWNGANVDRFVGFANYAKALHDESFRRSIGHALALTAGALAETLTLPLLAAALVFHVKRKRLAEWARVLFIVPLIVPTLVVIKIWTWVYASRNGILNGLLELVGLEGWTHAWLGESGTSLWALLFYNFPWIGGIYFLIYLAGLLNIPAELFESGSLDGMSVWQRFRYLELPLIRGQLRLVALLVVIGQLQNFELPLVLTGGGPGESSLTPALYLYDRAFTYNEMGYASALGMLLFAGILLVTQALQKLFKSGETPG</sequence>
<dbReference type="RefSeq" id="WP_208845850.1">
    <property type="nucleotide sequence ID" value="NZ_JAGGDJ010000001.1"/>
</dbReference>
<dbReference type="EMBL" id="JAGGDJ010000001">
    <property type="protein sequence ID" value="MBO7742892.1"/>
    <property type="molecule type" value="Genomic_DNA"/>
</dbReference>
<dbReference type="Proteomes" id="UP000670947">
    <property type="component" value="Unassembled WGS sequence"/>
</dbReference>
<evidence type="ECO:0000259" key="8">
    <source>
        <dbReference type="PROSITE" id="PS50928"/>
    </source>
</evidence>
<keyword evidence="10" id="KW-1185">Reference proteome</keyword>
<keyword evidence="5 7" id="KW-1133">Transmembrane helix</keyword>
<keyword evidence="6 7" id="KW-0472">Membrane</keyword>
<reference evidence="9 10" key="1">
    <citation type="submission" date="2021-03" db="EMBL/GenBank/DDBJ databases">
        <title>Paenibacillus artemisicola MWE-103 whole genome sequence.</title>
        <authorList>
            <person name="Ham Y.J."/>
        </authorList>
    </citation>
    <scope>NUCLEOTIDE SEQUENCE [LARGE SCALE GENOMIC DNA]</scope>
    <source>
        <strain evidence="9 10">MWE-103</strain>
    </source>
</reference>
<comment type="subcellular location">
    <subcellularLocation>
        <location evidence="1 7">Cell membrane</location>
        <topology evidence="1 7">Multi-pass membrane protein</topology>
    </subcellularLocation>
</comment>
<dbReference type="SUPFAM" id="SSF161098">
    <property type="entry name" value="MetI-like"/>
    <property type="match status" value="1"/>
</dbReference>
<dbReference type="Gene3D" id="1.10.3720.10">
    <property type="entry name" value="MetI-like"/>
    <property type="match status" value="1"/>
</dbReference>
<feature type="transmembrane region" description="Helical" evidence="7">
    <location>
        <begin position="175"/>
        <end position="201"/>
    </location>
</feature>
<accession>A0ABS3W3L5</accession>
<feature type="domain" description="ABC transmembrane type-1" evidence="8">
    <location>
        <begin position="84"/>
        <end position="300"/>
    </location>
</feature>
<evidence type="ECO:0000313" key="9">
    <source>
        <dbReference type="EMBL" id="MBO7742892.1"/>
    </source>
</evidence>
<evidence type="ECO:0000256" key="4">
    <source>
        <dbReference type="ARBA" id="ARBA00022692"/>
    </source>
</evidence>
<feature type="transmembrane region" description="Helical" evidence="7">
    <location>
        <begin position="279"/>
        <end position="297"/>
    </location>
</feature>
<evidence type="ECO:0000313" key="10">
    <source>
        <dbReference type="Proteomes" id="UP000670947"/>
    </source>
</evidence>
<gene>
    <name evidence="9" type="ORF">I8J29_01700</name>
</gene>
<dbReference type="PROSITE" id="PS50928">
    <property type="entry name" value="ABC_TM1"/>
    <property type="match status" value="1"/>
</dbReference>
<proteinExistence type="inferred from homology"/>
<evidence type="ECO:0000256" key="5">
    <source>
        <dbReference type="ARBA" id="ARBA00022989"/>
    </source>
</evidence>
<dbReference type="InterPro" id="IPR035906">
    <property type="entry name" value="MetI-like_sf"/>
</dbReference>
<dbReference type="CDD" id="cd06261">
    <property type="entry name" value="TM_PBP2"/>
    <property type="match status" value="1"/>
</dbReference>
<keyword evidence="2 7" id="KW-0813">Transport</keyword>
<protein>
    <submittedName>
        <fullName evidence="9">Sugar ABC transporter permease</fullName>
    </submittedName>
</protein>
<keyword evidence="3" id="KW-1003">Cell membrane</keyword>
<dbReference type="Pfam" id="PF00528">
    <property type="entry name" value="BPD_transp_1"/>
    <property type="match status" value="1"/>
</dbReference>
<organism evidence="9 10">
    <name type="scientific">Paenibacillus artemisiicola</name>
    <dbReference type="NCBI Taxonomy" id="1172618"/>
    <lineage>
        <taxon>Bacteria</taxon>
        <taxon>Bacillati</taxon>
        <taxon>Bacillota</taxon>
        <taxon>Bacilli</taxon>
        <taxon>Bacillales</taxon>
        <taxon>Paenibacillaceae</taxon>
        <taxon>Paenibacillus</taxon>
    </lineage>
</organism>
<feature type="transmembrane region" description="Helical" evidence="7">
    <location>
        <begin position="87"/>
        <end position="111"/>
    </location>
</feature>
<evidence type="ECO:0000256" key="6">
    <source>
        <dbReference type="ARBA" id="ARBA00023136"/>
    </source>
</evidence>
<evidence type="ECO:0000256" key="3">
    <source>
        <dbReference type="ARBA" id="ARBA00022475"/>
    </source>
</evidence>
<keyword evidence="4 7" id="KW-0812">Transmembrane</keyword>
<feature type="transmembrane region" description="Helical" evidence="7">
    <location>
        <begin position="123"/>
        <end position="145"/>
    </location>
</feature>
<dbReference type="PANTHER" id="PTHR30193:SF37">
    <property type="entry name" value="INNER MEMBRANE ABC TRANSPORTER PERMEASE PROTEIN YCJO"/>
    <property type="match status" value="1"/>
</dbReference>
<evidence type="ECO:0000256" key="2">
    <source>
        <dbReference type="ARBA" id="ARBA00022448"/>
    </source>
</evidence>
<dbReference type="InterPro" id="IPR000515">
    <property type="entry name" value="MetI-like"/>
</dbReference>
<evidence type="ECO:0000256" key="1">
    <source>
        <dbReference type="ARBA" id="ARBA00004651"/>
    </source>
</evidence>
<comment type="similarity">
    <text evidence="7">Belongs to the binding-protein-dependent transport system permease family.</text>
</comment>
<evidence type="ECO:0000256" key="7">
    <source>
        <dbReference type="RuleBase" id="RU363032"/>
    </source>
</evidence>
<name>A0ABS3W3L5_9BACL</name>